<dbReference type="EMBL" id="BK059100">
    <property type="protein sequence ID" value="DAE29867.1"/>
    <property type="molecule type" value="Genomic_DNA"/>
</dbReference>
<accession>A0A8S5RFD1</accession>
<sequence>MALDRPKSSEYFVNGSPLYEPDADGGVQMEWNSIAAEGSGRTQDGVMHIEWVKQRIPKAKFSYKALTKEQMAYMSNLVQGKTFQFTCPKEDGTSETFEAYCSSTGGSLYSAYYYDGLYRDFKFDIIGTGA</sequence>
<proteinExistence type="predicted"/>
<organism evidence="1">
    <name type="scientific">virus sp. ctqEG8</name>
    <dbReference type="NCBI Taxonomy" id="2827998"/>
    <lineage>
        <taxon>Viruses</taxon>
    </lineage>
</organism>
<protein>
    <submittedName>
        <fullName evidence="1">Uncharacterized protein</fullName>
    </submittedName>
</protein>
<name>A0A8S5RFD1_9VIRU</name>
<evidence type="ECO:0000313" key="1">
    <source>
        <dbReference type="EMBL" id="DAE29867.1"/>
    </source>
</evidence>
<reference evidence="1" key="1">
    <citation type="journal article" date="2021" name="Proc. Natl. Acad. Sci. U.S.A.">
        <title>A Catalog of Tens of Thousands of Viruses from Human Metagenomes Reveals Hidden Associations with Chronic Diseases.</title>
        <authorList>
            <person name="Tisza M.J."/>
            <person name="Buck C.B."/>
        </authorList>
    </citation>
    <scope>NUCLEOTIDE SEQUENCE</scope>
    <source>
        <strain evidence="1">CtqEG8</strain>
    </source>
</reference>